<dbReference type="GO" id="GO:0015068">
    <property type="term" value="F:glycine amidinotransferase activity"/>
    <property type="evidence" value="ECO:0007669"/>
    <property type="project" value="TreeGrafter"/>
</dbReference>
<organism evidence="4 5">
    <name type="scientific">Pseudomonas amygdali pv. ulmi</name>
    <dbReference type="NCBI Taxonomy" id="251720"/>
    <lineage>
        <taxon>Bacteria</taxon>
        <taxon>Pseudomonadati</taxon>
        <taxon>Pseudomonadota</taxon>
        <taxon>Gammaproteobacteria</taxon>
        <taxon>Pseudomonadales</taxon>
        <taxon>Pseudomonadaceae</taxon>
        <taxon>Pseudomonas</taxon>
        <taxon>Pseudomonas amygdali</taxon>
    </lineage>
</organism>
<dbReference type="EMBL" id="LJRQ01000051">
    <property type="protein sequence ID" value="KPZ17476.1"/>
    <property type="molecule type" value="Genomic_DNA"/>
</dbReference>
<proteinExistence type="inferred from homology"/>
<evidence type="ECO:0000313" key="4">
    <source>
        <dbReference type="EMBL" id="KPZ17476.1"/>
    </source>
</evidence>
<dbReference type="GO" id="GO:0006601">
    <property type="term" value="P:creatine biosynthetic process"/>
    <property type="evidence" value="ECO:0007669"/>
    <property type="project" value="TreeGrafter"/>
</dbReference>
<evidence type="ECO:0000256" key="2">
    <source>
        <dbReference type="ARBA" id="ARBA00022679"/>
    </source>
</evidence>
<evidence type="ECO:0000313" key="5">
    <source>
        <dbReference type="Proteomes" id="UP000050266"/>
    </source>
</evidence>
<dbReference type="InterPro" id="IPR033195">
    <property type="entry name" value="AmidinoTrfase"/>
</dbReference>
<dbReference type="Proteomes" id="UP000050266">
    <property type="component" value="Unassembled WGS sequence"/>
</dbReference>
<keyword evidence="2 4" id="KW-0808">Transferase</keyword>
<dbReference type="Gene3D" id="3.75.10.10">
    <property type="entry name" value="L-arginine/glycine Amidinotransferase, Chain A"/>
    <property type="match status" value="1"/>
</dbReference>
<sequence length="403" mass="46933">MNNMNLRMQRFAVKAIRLNAPFSQDSGVKNRLKIRSIMSYQKAEPAYFTTNQSPVEVYTEWDPLEEVIVGIMDDIRVPDWDMGLKAIIPKESSDFFMTYSGRRFPEELLVKARQEVNTLARILETEGVRVKRPNESNHHQPIMTPHFTTGGTFYSAMPRDCLFAIGKKIIEVPMAWRSRYFETFAFRDLLNDYFSQGAEWIAAPKPMLKDDVWQPNYDFEQELPFRSIITEAEPLFDAADFMKMGRDIIGQRSHVTNNKGIEWLRRTLGPDYRVHIYEFEEPGPMHIDTTILPLAPGRVLINKDWVPQIPDIFKDWEILNPPPSNLPDDHPLFITSKWIHTNVLMLDERTVVVEKDEEALISAFRKWGFETILCPFKHFQSFGGSFHCATLDVKRRGGLHRYI</sequence>
<reference evidence="4 5" key="1">
    <citation type="submission" date="2015-09" db="EMBL/GenBank/DDBJ databases">
        <title>Genome announcement of multiple Pseudomonas syringae strains.</title>
        <authorList>
            <person name="Thakur S."/>
            <person name="Wang P.W."/>
            <person name="Gong Y."/>
            <person name="Weir B.S."/>
            <person name="Guttman D.S."/>
        </authorList>
    </citation>
    <scope>NUCLEOTIDE SEQUENCE [LARGE SCALE GENOMIC DNA]</scope>
    <source>
        <strain evidence="4 5">ICMP3962</strain>
    </source>
</reference>
<dbReference type="SUPFAM" id="SSF55909">
    <property type="entry name" value="Pentein"/>
    <property type="match status" value="1"/>
</dbReference>
<evidence type="ECO:0000256" key="3">
    <source>
        <dbReference type="PIRSR" id="PIRSR633195-1"/>
    </source>
</evidence>
<comment type="similarity">
    <text evidence="1">Belongs to the amidinotransferase family.</text>
</comment>
<dbReference type="PANTHER" id="PTHR10488:SF1">
    <property type="entry name" value="GLYCINE AMIDINOTRANSFERASE, MITOCHONDRIAL"/>
    <property type="match status" value="1"/>
</dbReference>
<dbReference type="PATRIC" id="fig|251720.4.peg.2253"/>
<comment type="caution">
    <text evidence="4">The sequence shown here is derived from an EMBL/GenBank/DDBJ whole genome shotgun (WGS) entry which is preliminary data.</text>
</comment>
<dbReference type="PANTHER" id="PTHR10488">
    <property type="entry name" value="GLYCINE AMIDINOTRANSFERASE, MITOCHONDRIAL"/>
    <property type="match status" value="1"/>
</dbReference>
<evidence type="ECO:0000256" key="1">
    <source>
        <dbReference type="ARBA" id="ARBA00006943"/>
    </source>
</evidence>
<name>A0A0Q0D3Y2_PSEA0</name>
<feature type="active site" evidence="3">
    <location>
        <position position="237"/>
    </location>
</feature>
<dbReference type="CDD" id="cd21136">
    <property type="entry name" value="amidinotransferase_AGAT-like"/>
    <property type="match status" value="1"/>
</dbReference>
<feature type="active site" description="Amidino-cysteine intermediate" evidence="3">
    <location>
        <position position="388"/>
    </location>
</feature>
<protein>
    <submittedName>
        <fullName evidence="4">Amidinotransferase family protein</fullName>
    </submittedName>
</protein>
<accession>A0A0Q0D3Y2</accession>
<dbReference type="AlphaFoldDB" id="A0A0Q0D3Y2"/>
<gene>
    <name evidence="4" type="ORF">ALO41_100616</name>
</gene>
<feature type="active site" evidence="3">
    <location>
        <position position="286"/>
    </location>
</feature>